<dbReference type="GO" id="GO:0006298">
    <property type="term" value="P:mismatch repair"/>
    <property type="evidence" value="ECO:0007669"/>
    <property type="project" value="TreeGrafter"/>
</dbReference>
<evidence type="ECO:0000259" key="14">
    <source>
        <dbReference type="PROSITE" id="PS51975"/>
    </source>
</evidence>
<dbReference type="GO" id="GO:0032299">
    <property type="term" value="C:ribonuclease H2 complex"/>
    <property type="evidence" value="ECO:0007669"/>
    <property type="project" value="TreeGrafter"/>
</dbReference>
<keyword evidence="9 12" id="KW-0255">Endonuclease</keyword>
<dbReference type="OrthoDB" id="9803420at2"/>
<keyword evidence="7 12" id="KW-0540">Nuclease</keyword>
<dbReference type="EC" id="3.1.26.4" evidence="13"/>
<keyword evidence="8 12" id="KW-0479">Metal-binding</keyword>
<organism evidence="15 16">
    <name type="scientific">Treponema succinifaciens (strain ATCC 33096 / DSM 2489 / 6091)</name>
    <dbReference type="NCBI Taxonomy" id="869209"/>
    <lineage>
        <taxon>Bacteria</taxon>
        <taxon>Pseudomonadati</taxon>
        <taxon>Spirochaetota</taxon>
        <taxon>Spirochaetia</taxon>
        <taxon>Spirochaetales</taxon>
        <taxon>Treponemataceae</taxon>
        <taxon>Treponema</taxon>
    </lineage>
</organism>
<dbReference type="GO" id="GO:0004523">
    <property type="term" value="F:RNA-DNA hybrid ribonuclease activity"/>
    <property type="evidence" value="ECO:0007669"/>
    <property type="project" value="UniProtKB-UniRule"/>
</dbReference>
<dbReference type="Pfam" id="PF01351">
    <property type="entry name" value="RNase_HII"/>
    <property type="match status" value="1"/>
</dbReference>
<dbReference type="GO" id="GO:0043137">
    <property type="term" value="P:DNA replication, removal of RNA primer"/>
    <property type="evidence" value="ECO:0007669"/>
    <property type="project" value="TreeGrafter"/>
</dbReference>
<reference evidence="15 16" key="1">
    <citation type="journal article" date="2011" name="Stand. Genomic Sci.">
        <title>Complete genome sequence of Treponema succinifaciens type strain (6091).</title>
        <authorList>
            <person name="Han C."/>
            <person name="Gronow S."/>
            <person name="Teshima H."/>
            <person name="Lapidus A."/>
            <person name="Nolan M."/>
            <person name="Lucas S."/>
            <person name="Hammon N."/>
            <person name="Deshpande S."/>
            <person name="Cheng J.F."/>
            <person name="Zeytun A."/>
            <person name="Tapia R."/>
            <person name="Goodwin L."/>
            <person name="Pitluck S."/>
            <person name="Liolios K."/>
            <person name="Pagani I."/>
            <person name="Ivanova N."/>
            <person name="Mavromatis K."/>
            <person name="Mikhailova N."/>
            <person name="Huntemann M."/>
            <person name="Pati A."/>
            <person name="Chen A."/>
            <person name="Palaniappan K."/>
            <person name="Land M."/>
            <person name="Hauser L."/>
            <person name="Brambilla E.M."/>
            <person name="Rohde M."/>
            <person name="Goker M."/>
            <person name="Woyke T."/>
            <person name="Bristow J."/>
            <person name="Eisen J.A."/>
            <person name="Markowitz V."/>
            <person name="Hugenholtz P."/>
            <person name="Kyrpides N.C."/>
            <person name="Klenk H.P."/>
            <person name="Detter J.C."/>
        </authorList>
    </citation>
    <scope>NUCLEOTIDE SEQUENCE [LARGE SCALE GENOMIC DNA]</scope>
    <source>
        <strain evidence="16">ATCC 33096 / DSM 2489 / 6091</strain>
    </source>
</reference>
<dbReference type="InterPro" id="IPR036397">
    <property type="entry name" value="RNaseH_sf"/>
</dbReference>
<feature type="binding site" evidence="12">
    <location>
        <position position="9"/>
    </location>
    <ligand>
        <name>a divalent metal cation</name>
        <dbReference type="ChEBI" id="CHEBI:60240"/>
    </ligand>
</feature>
<reference evidence="16" key="2">
    <citation type="submission" date="2011-04" db="EMBL/GenBank/DDBJ databases">
        <title>The complete genome of chromosome of Treponema succinifaciens DSM 2489.</title>
        <authorList>
            <person name="Lucas S."/>
            <person name="Copeland A."/>
            <person name="Lapidus A."/>
            <person name="Bruce D."/>
            <person name="Goodwin L."/>
            <person name="Pitluck S."/>
            <person name="Peters L."/>
            <person name="Kyrpides N."/>
            <person name="Mavromatis K."/>
            <person name="Ivanova N."/>
            <person name="Ovchinnikova G."/>
            <person name="Teshima H."/>
            <person name="Detter J.C."/>
            <person name="Tapia R."/>
            <person name="Han C."/>
            <person name="Land M."/>
            <person name="Hauser L."/>
            <person name="Markowitz V."/>
            <person name="Cheng J.-F."/>
            <person name="Hugenholtz P."/>
            <person name="Woyke T."/>
            <person name="Wu D."/>
            <person name="Gronow S."/>
            <person name="Wellnitz S."/>
            <person name="Brambilla E."/>
            <person name="Klenk H.-P."/>
            <person name="Eisen J.A."/>
        </authorList>
    </citation>
    <scope>NUCLEOTIDE SEQUENCE [LARGE SCALE GENOMIC DNA]</scope>
    <source>
        <strain evidence="16">ATCC 33096 / DSM 2489 / 6091</strain>
    </source>
</reference>
<evidence type="ECO:0000256" key="3">
    <source>
        <dbReference type="ARBA" id="ARBA00004065"/>
    </source>
</evidence>
<comment type="subcellular location">
    <subcellularLocation>
        <location evidence="4">Cytoplasm</location>
    </subcellularLocation>
</comment>
<evidence type="ECO:0000256" key="12">
    <source>
        <dbReference type="PROSITE-ProRule" id="PRU01319"/>
    </source>
</evidence>
<comment type="similarity">
    <text evidence="5 13">Belongs to the RNase HII family.</text>
</comment>
<evidence type="ECO:0000256" key="8">
    <source>
        <dbReference type="ARBA" id="ARBA00022723"/>
    </source>
</evidence>
<evidence type="ECO:0000256" key="4">
    <source>
        <dbReference type="ARBA" id="ARBA00004496"/>
    </source>
</evidence>
<dbReference type="SUPFAM" id="SSF53098">
    <property type="entry name" value="Ribonuclease H-like"/>
    <property type="match status" value="1"/>
</dbReference>
<dbReference type="PANTHER" id="PTHR10954">
    <property type="entry name" value="RIBONUCLEASE H2 SUBUNIT A"/>
    <property type="match status" value="1"/>
</dbReference>
<dbReference type="PROSITE" id="PS51975">
    <property type="entry name" value="RNASE_H_2"/>
    <property type="match status" value="1"/>
</dbReference>
<sequence>MDFLVGIDEAGRGPLAGPVTAGCVLLPIDFPVEILNDSKKLSEKKREAASDVIREKSCWGIGIVSEKIIDEINILQADFKAMKIAFDMMRMKLPAWCEKNKFNFEQCKNSMQIIVDGNMLPFTDKNLDIKAVIKADSKFPCVMAASILAKVQRDKIMIDYDKLYPEYGYAKHKGYPTLAHKEICRRLGPSPIQRLSFKY</sequence>
<dbReference type="GO" id="GO:0046872">
    <property type="term" value="F:metal ion binding"/>
    <property type="evidence" value="ECO:0007669"/>
    <property type="project" value="UniProtKB-KW"/>
</dbReference>
<dbReference type="CDD" id="cd07182">
    <property type="entry name" value="RNase_HII_bacteria_HII_like"/>
    <property type="match status" value="1"/>
</dbReference>
<dbReference type="EMBL" id="CP002631">
    <property type="protein sequence ID" value="AEB14754.1"/>
    <property type="molecule type" value="Genomic_DNA"/>
</dbReference>
<evidence type="ECO:0000256" key="11">
    <source>
        <dbReference type="ARBA" id="ARBA00023211"/>
    </source>
</evidence>
<comment type="function">
    <text evidence="3 13">Endonuclease that specifically degrades the RNA of RNA-DNA hybrids.</text>
</comment>
<dbReference type="InterPro" id="IPR012337">
    <property type="entry name" value="RNaseH-like_sf"/>
</dbReference>
<dbReference type="eggNOG" id="COG0164">
    <property type="taxonomic scope" value="Bacteria"/>
</dbReference>
<dbReference type="InterPro" id="IPR022898">
    <property type="entry name" value="RNase_HII"/>
</dbReference>
<evidence type="ECO:0000313" key="16">
    <source>
        <dbReference type="Proteomes" id="UP000006852"/>
    </source>
</evidence>
<evidence type="ECO:0000256" key="7">
    <source>
        <dbReference type="ARBA" id="ARBA00022722"/>
    </source>
</evidence>
<comment type="cofactor">
    <cofactor evidence="12">
        <name>Mn(2+)</name>
        <dbReference type="ChEBI" id="CHEBI:29035"/>
    </cofactor>
    <cofactor evidence="12">
        <name>Mg(2+)</name>
        <dbReference type="ChEBI" id="CHEBI:18420"/>
    </cofactor>
    <text evidence="12">Manganese or magnesium. Binds 1 divalent metal ion per monomer in the absence of substrate. May bind a second metal ion after substrate binding.</text>
</comment>
<evidence type="ECO:0000256" key="5">
    <source>
        <dbReference type="ARBA" id="ARBA00007383"/>
    </source>
</evidence>
<dbReference type="HOGENOM" id="CLU_036532_3_2_12"/>
<dbReference type="RefSeq" id="WP_013702035.1">
    <property type="nucleotide sequence ID" value="NC_015385.1"/>
</dbReference>
<dbReference type="NCBIfam" id="NF000595">
    <property type="entry name" value="PRK00015.1-3"/>
    <property type="match status" value="1"/>
</dbReference>
<dbReference type="AlphaFoldDB" id="F2NSI0"/>
<feature type="domain" description="RNase H type-2" evidence="14">
    <location>
        <begin position="2"/>
        <end position="199"/>
    </location>
</feature>
<keyword evidence="11" id="KW-0464">Manganese</keyword>
<evidence type="ECO:0000256" key="13">
    <source>
        <dbReference type="RuleBase" id="RU003515"/>
    </source>
</evidence>
<comment type="catalytic activity">
    <reaction evidence="1 12 13">
        <text>Endonucleolytic cleavage to 5'-phosphomonoester.</text>
        <dbReference type="EC" id="3.1.26.4"/>
    </reaction>
</comment>
<dbReference type="Proteomes" id="UP000006852">
    <property type="component" value="Chromosome"/>
</dbReference>
<evidence type="ECO:0000256" key="6">
    <source>
        <dbReference type="ARBA" id="ARBA00022490"/>
    </source>
</evidence>
<keyword evidence="10 12" id="KW-0378">Hydrolase</keyword>
<dbReference type="Gene3D" id="3.30.420.10">
    <property type="entry name" value="Ribonuclease H-like superfamily/Ribonuclease H"/>
    <property type="match status" value="1"/>
</dbReference>
<evidence type="ECO:0000313" key="15">
    <source>
        <dbReference type="EMBL" id="AEB14754.1"/>
    </source>
</evidence>
<evidence type="ECO:0000256" key="9">
    <source>
        <dbReference type="ARBA" id="ARBA00022759"/>
    </source>
</evidence>
<keyword evidence="6" id="KW-0963">Cytoplasm</keyword>
<evidence type="ECO:0000256" key="2">
    <source>
        <dbReference type="ARBA" id="ARBA00001946"/>
    </source>
</evidence>
<proteinExistence type="inferred from homology"/>
<dbReference type="KEGG" id="tsu:Tresu_1865"/>
<evidence type="ECO:0000256" key="1">
    <source>
        <dbReference type="ARBA" id="ARBA00000077"/>
    </source>
</evidence>
<dbReference type="PANTHER" id="PTHR10954:SF18">
    <property type="entry name" value="RIBONUCLEASE HII"/>
    <property type="match status" value="1"/>
</dbReference>
<protein>
    <recommendedName>
        <fullName evidence="13">Ribonuclease</fullName>
        <ecNumber evidence="13">3.1.26.4</ecNumber>
    </recommendedName>
</protein>
<feature type="binding site" evidence="12">
    <location>
        <position position="8"/>
    </location>
    <ligand>
        <name>a divalent metal cation</name>
        <dbReference type="ChEBI" id="CHEBI:60240"/>
    </ligand>
</feature>
<name>F2NSI0_TRES6</name>
<gene>
    <name evidence="15" type="ordered locus">Tresu_1865</name>
</gene>
<feature type="binding site" evidence="12">
    <location>
        <position position="116"/>
    </location>
    <ligand>
        <name>a divalent metal cation</name>
        <dbReference type="ChEBI" id="CHEBI:60240"/>
    </ligand>
</feature>
<comment type="cofactor">
    <cofactor evidence="2">
        <name>Mg(2+)</name>
        <dbReference type="ChEBI" id="CHEBI:18420"/>
    </cofactor>
</comment>
<dbReference type="GO" id="GO:0005737">
    <property type="term" value="C:cytoplasm"/>
    <property type="evidence" value="ECO:0007669"/>
    <property type="project" value="UniProtKB-SubCell"/>
</dbReference>
<keyword evidence="16" id="KW-1185">Reference proteome</keyword>
<dbReference type="STRING" id="869209.Tresu_1865"/>
<dbReference type="InterPro" id="IPR024567">
    <property type="entry name" value="RNase_HII/HIII_dom"/>
</dbReference>
<dbReference type="InterPro" id="IPR001352">
    <property type="entry name" value="RNase_HII/HIII"/>
</dbReference>
<dbReference type="GO" id="GO:0003723">
    <property type="term" value="F:RNA binding"/>
    <property type="evidence" value="ECO:0007669"/>
    <property type="project" value="UniProtKB-UniRule"/>
</dbReference>
<evidence type="ECO:0000256" key="10">
    <source>
        <dbReference type="ARBA" id="ARBA00022801"/>
    </source>
</evidence>
<dbReference type="GeneID" id="302999004"/>
<accession>F2NSI0</accession>